<dbReference type="Pfam" id="PF01687">
    <property type="entry name" value="Flavokinase"/>
    <property type="match status" value="1"/>
</dbReference>
<comment type="pathway">
    <text evidence="2 15">Cofactor biosynthesis; FAD biosynthesis; FAD from FMN: step 1/1.</text>
</comment>
<dbReference type="GO" id="GO:0003919">
    <property type="term" value="F:FMN adenylyltransferase activity"/>
    <property type="evidence" value="ECO:0007669"/>
    <property type="project" value="UniProtKB-UniRule"/>
</dbReference>
<keyword evidence="6 15" id="KW-0808">Transferase</keyword>
<evidence type="ECO:0000256" key="8">
    <source>
        <dbReference type="ARBA" id="ARBA00022741"/>
    </source>
</evidence>
<evidence type="ECO:0000256" key="15">
    <source>
        <dbReference type="PIRNR" id="PIRNR004491"/>
    </source>
</evidence>
<dbReference type="UniPathway" id="UPA00276">
    <property type="reaction ID" value="UER00406"/>
</dbReference>
<keyword evidence="9 15" id="KW-0418">Kinase</keyword>
<evidence type="ECO:0000256" key="9">
    <source>
        <dbReference type="ARBA" id="ARBA00022777"/>
    </source>
</evidence>
<dbReference type="GO" id="GO:0008531">
    <property type="term" value="F:riboflavin kinase activity"/>
    <property type="evidence" value="ECO:0007669"/>
    <property type="project" value="UniProtKB-UniRule"/>
</dbReference>
<evidence type="ECO:0000313" key="17">
    <source>
        <dbReference type="EMBL" id="TDK67295.1"/>
    </source>
</evidence>
<dbReference type="GO" id="GO:0009231">
    <property type="term" value="P:riboflavin biosynthetic process"/>
    <property type="evidence" value="ECO:0007669"/>
    <property type="project" value="InterPro"/>
</dbReference>
<keyword evidence="11 15" id="KW-0067">ATP-binding</keyword>
<dbReference type="NCBIfam" id="NF004162">
    <property type="entry name" value="PRK05627.1-5"/>
    <property type="match status" value="1"/>
</dbReference>
<evidence type="ECO:0000256" key="13">
    <source>
        <dbReference type="ARBA" id="ARBA00047880"/>
    </source>
</evidence>
<name>A0A4R5W4J3_9BURK</name>
<comment type="caution">
    <text evidence="17">The sequence shown here is derived from an EMBL/GenBank/DDBJ whole genome shotgun (WGS) entry which is preliminary data.</text>
</comment>
<evidence type="ECO:0000256" key="14">
    <source>
        <dbReference type="ARBA" id="ARBA00049494"/>
    </source>
</evidence>
<dbReference type="Proteomes" id="UP000294829">
    <property type="component" value="Unassembled WGS sequence"/>
</dbReference>
<dbReference type="InterPro" id="IPR014729">
    <property type="entry name" value="Rossmann-like_a/b/a_fold"/>
</dbReference>
<keyword evidence="12" id="KW-0511">Multifunctional enzyme</keyword>
<dbReference type="InterPro" id="IPR023468">
    <property type="entry name" value="Riboflavin_kinase"/>
</dbReference>
<evidence type="ECO:0000256" key="4">
    <source>
        <dbReference type="ARBA" id="ARBA00022630"/>
    </source>
</evidence>
<evidence type="ECO:0000256" key="2">
    <source>
        <dbReference type="ARBA" id="ARBA00004726"/>
    </source>
</evidence>
<comment type="catalytic activity">
    <reaction evidence="14 15">
        <text>FMN + ATP + H(+) = FAD + diphosphate</text>
        <dbReference type="Rhea" id="RHEA:17237"/>
        <dbReference type="ChEBI" id="CHEBI:15378"/>
        <dbReference type="ChEBI" id="CHEBI:30616"/>
        <dbReference type="ChEBI" id="CHEBI:33019"/>
        <dbReference type="ChEBI" id="CHEBI:57692"/>
        <dbReference type="ChEBI" id="CHEBI:58210"/>
        <dbReference type="EC" id="2.7.7.2"/>
    </reaction>
</comment>
<dbReference type="NCBIfam" id="NF004159">
    <property type="entry name" value="PRK05627.1-2"/>
    <property type="match status" value="1"/>
</dbReference>
<comment type="function">
    <text evidence="1">Catalyzes the phosphorylation of riboflavin to FMN followed by the adenylation of FMN to FAD.</text>
</comment>
<protein>
    <recommendedName>
        <fullName evidence="15">Riboflavin biosynthesis protein</fullName>
    </recommendedName>
    <domain>
        <recommendedName>
            <fullName evidence="15">Riboflavin kinase</fullName>
            <ecNumber evidence="15">2.7.1.26</ecNumber>
        </recommendedName>
        <alternativeName>
            <fullName evidence="15">Flavokinase</fullName>
        </alternativeName>
    </domain>
    <domain>
        <recommendedName>
            <fullName evidence="15">FMN adenylyltransferase</fullName>
            <ecNumber evidence="15">2.7.7.2</ecNumber>
        </recommendedName>
        <alternativeName>
            <fullName evidence="15">FAD pyrophosphorylase</fullName>
        </alternativeName>
        <alternativeName>
            <fullName evidence="15">FAD synthase</fullName>
        </alternativeName>
    </domain>
</protein>
<dbReference type="SUPFAM" id="SSF52374">
    <property type="entry name" value="Nucleotidylyl transferase"/>
    <property type="match status" value="1"/>
</dbReference>
<dbReference type="FunFam" id="3.40.50.620:FF:000021">
    <property type="entry name" value="Riboflavin biosynthesis protein"/>
    <property type="match status" value="1"/>
</dbReference>
<dbReference type="Gene3D" id="3.40.50.620">
    <property type="entry name" value="HUPs"/>
    <property type="match status" value="1"/>
</dbReference>
<dbReference type="OrthoDB" id="9803667at2"/>
<dbReference type="NCBIfam" id="NF004163">
    <property type="entry name" value="PRK05627.1-6"/>
    <property type="match status" value="1"/>
</dbReference>
<evidence type="ECO:0000259" key="16">
    <source>
        <dbReference type="SMART" id="SM00904"/>
    </source>
</evidence>
<dbReference type="GO" id="GO:0009398">
    <property type="term" value="P:FMN biosynthetic process"/>
    <property type="evidence" value="ECO:0007669"/>
    <property type="project" value="UniProtKB-UniRule"/>
</dbReference>
<keyword evidence="18" id="KW-1185">Reference proteome</keyword>
<dbReference type="CDD" id="cd02064">
    <property type="entry name" value="FAD_synthetase_N"/>
    <property type="match status" value="1"/>
</dbReference>
<evidence type="ECO:0000256" key="3">
    <source>
        <dbReference type="ARBA" id="ARBA00005201"/>
    </source>
</evidence>
<evidence type="ECO:0000256" key="10">
    <source>
        <dbReference type="ARBA" id="ARBA00022827"/>
    </source>
</evidence>
<gene>
    <name evidence="17" type="ORF">E2I14_05910</name>
</gene>
<proteinExistence type="inferred from homology"/>
<comment type="catalytic activity">
    <reaction evidence="13 15">
        <text>riboflavin + ATP = FMN + ADP + H(+)</text>
        <dbReference type="Rhea" id="RHEA:14357"/>
        <dbReference type="ChEBI" id="CHEBI:15378"/>
        <dbReference type="ChEBI" id="CHEBI:30616"/>
        <dbReference type="ChEBI" id="CHEBI:57986"/>
        <dbReference type="ChEBI" id="CHEBI:58210"/>
        <dbReference type="ChEBI" id="CHEBI:456216"/>
        <dbReference type="EC" id="2.7.1.26"/>
    </reaction>
</comment>
<evidence type="ECO:0000256" key="6">
    <source>
        <dbReference type="ARBA" id="ARBA00022679"/>
    </source>
</evidence>
<dbReference type="InterPro" id="IPR015865">
    <property type="entry name" value="Riboflavin_kinase_bac/euk"/>
</dbReference>
<keyword evidence="10 15" id="KW-0274">FAD</keyword>
<dbReference type="UniPathway" id="UPA00277">
    <property type="reaction ID" value="UER00407"/>
</dbReference>
<dbReference type="InterPro" id="IPR015864">
    <property type="entry name" value="FAD_synthase"/>
</dbReference>
<dbReference type="GO" id="GO:0005524">
    <property type="term" value="F:ATP binding"/>
    <property type="evidence" value="ECO:0007669"/>
    <property type="project" value="UniProtKB-UniRule"/>
</dbReference>
<evidence type="ECO:0000313" key="18">
    <source>
        <dbReference type="Proteomes" id="UP000294829"/>
    </source>
</evidence>
<keyword evidence="8 15" id="KW-0547">Nucleotide-binding</keyword>
<sequence>MKVFRGISHAIPASPCALTIGNFDGVHLGHQALLAEVRHAADRLNLTASVMTFEPHPREFFAHRAGDPSKAPSRIANLRDNMNAMNDAGIDHVIVEHFNDTFANQSPDDFIKKILVDGLHVKWLMVGEDFCFGAKRAGNIALLKQAGQQYGFSVETLPTVNHEGLRISSSAVRQALADGDFQQAQALLGHSYSITGRVVHGQKLGRTIGYPTLNVRVAHQHPAVHGVFVVQVHGLEKHPLPAVASIGNRPTVEDAGRVLLETHIFDYNQQCYGKLVQIEFLQKIRGEQKFPDLISMTNAIDNDAAQARNYFHERQISATPLRTNSATDRI</sequence>
<evidence type="ECO:0000256" key="1">
    <source>
        <dbReference type="ARBA" id="ARBA00002121"/>
    </source>
</evidence>
<reference evidence="17 18" key="1">
    <citation type="submission" date="2019-03" db="EMBL/GenBank/DDBJ databases">
        <title>Sapientia aquatica gen. nov., sp. nov., isolated from a crater lake.</title>
        <authorList>
            <person name="Felfoldi T."/>
            <person name="Szabo A."/>
            <person name="Toth E."/>
            <person name="Schumann P."/>
            <person name="Keki Z."/>
            <person name="Marialigeti K."/>
            <person name="Mathe I."/>
        </authorList>
    </citation>
    <scope>NUCLEOTIDE SEQUENCE [LARGE SCALE GENOMIC DNA]</scope>
    <source>
        <strain evidence="17 18">SA-152</strain>
    </source>
</reference>
<dbReference type="InterPro" id="IPR023465">
    <property type="entry name" value="Riboflavin_kinase_dom_sf"/>
</dbReference>
<dbReference type="PANTHER" id="PTHR22749">
    <property type="entry name" value="RIBOFLAVIN KINASE/FMN ADENYLYLTRANSFERASE"/>
    <property type="match status" value="1"/>
</dbReference>
<dbReference type="SUPFAM" id="SSF82114">
    <property type="entry name" value="Riboflavin kinase-like"/>
    <property type="match status" value="1"/>
</dbReference>
<organism evidence="17 18">
    <name type="scientific">Sapientia aquatica</name>
    <dbReference type="NCBI Taxonomy" id="1549640"/>
    <lineage>
        <taxon>Bacteria</taxon>
        <taxon>Pseudomonadati</taxon>
        <taxon>Pseudomonadota</taxon>
        <taxon>Betaproteobacteria</taxon>
        <taxon>Burkholderiales</taxon>
        <taxon>Oxalobacteraceae</taxon>
        <taxon>Sapientia</taxon>
    </lineage>
</organism>
<dbReference type="Gene3D" id="2.40.30.30">
    <property type="entry name" value="Riboflavin kinase-like"/>
    <property type="match status" value="1"/>
</dbReference>
<dbReference type="NCBIfam" id="TIGR00083">
    <property type="entry name" value="ribF"/>
    <property type="match status" value="1"/>
</dbReference>
<dbReference type="PANTHER" id="PTHR22749:SF6">
    <property type="entry name" value="RIBOFLAVIN KINASE"/>
    <property type="match status" value="1"/>
</dbReference>
<dbReference type="PIRSF" id="PIRSF004491">
    <property type="entry name" value="FAD_Synth"/>
    <property type="match status" value="1"/>
</dbReference>
<keyword evidence="5 15" id="KW-0288">FMN</keyword>
<keyword evidence="4 15" id="KW-0285">Flavoprotein</keyword>
<dbReference type="AlphaFoldDB" id="A0A4R5W4J3"/>
<evidence type="ECO:0000256" key="12">
    <source>
        <dbReference type="ARBA" id="ARBA00023268"/>
    </source>
</evidence>
<dbReference type="EC" id="2.7.7.2" evidence="15"/>
<dbReference type="EMBL" id="SMYL01000002">
    <property type="protein sequence ID" value="TDK67295.1"/>
    <property type="molecule type" value="Genomic_DNA"/>
</dbReference>
<dbReference type="GO" id="GO:0006747">
    <property type="term" value="P:FAD biosynthetic process"/>
    <property type="evidence" value="ECO:0007669"/>
    <property type="project" value="UniProtKB-UniRule"/>
</dbReference>
<dbReference type="InterPro" id="IPR004821">
    <property type="entry name" value="Cyt_trans-like"/>
</dbReference>
<evidence type="ECO:0000256" key="11">
    <source>
        <dbReference type="ARBA" id="ARBA00022840"/>
    </source>
</evidence>
<dbReference type="NCBIfam" id="NF004160">
    <property type="entry name" value="PRK05627.1-3"/>
    <property type="match status" value="1"/>
</dbReference>
<keyword evidence="7 15" id="KW-0548">Nucleotidyltransferase</keyword>
<feature type="domain" description="Riboflavin kinase" evidence="16">
    <location>
        <begin position="187"/>
        <end position="312"/>
    </location>
</feature>
<dbReference type="SMART" id="SM00904">
    <property type="entry name" value="Flavokinase"/>
    <property type="match status" value="1"/>
</dbReference>
<accession>A0A4R5W4J3</accession>
<dbReference type="EC" id="2.7.1.26" evidence="15"/>
<comment type="similarity">
    <text evidence="15">Belongs to the ribF family.</text>
</comment>
<dbReference type="InterPro" id="IPR002606">
    <property type="entry name" value="Riboflavin_kinase_bac"/>
</dbReference>
<dbReference type="Pfam" id="PF06574">
    <property type="entry name" value="FAD_syn"/>
    <property type="match status" value="1"/>
</dbReference>
<dbReference type="NCBIfam" id="TIGR00125">
    <property type="entry name" value="cyt_tran_rel"/>
    <property type="match status" value="1"/>
</dbReference>
<evidence type="ECO:0000256" key="7">
    <source>
        <dbReference type="ARBA" id="ARBA00022695"/>
    </source>
</evidence>
<dbReference type="RefSeq" id="WP_133326405.1">
    <property type="nucleotide sequence ID" value="NZ_SMYL01000002.1"/>
</dbReference>
<evidence type="ECO:0000256" key="5">
    <source>
        <dbReference type="ARBA" id="ARBA00022643"/>
    </source>
</evidence>
<comment type="pathway">
    <text evidence="3 15">Cofactor biosynthesis; FMN biosynthesis; FMN from riboflavin (ATP route): step 1/1.</text>
</comment>